<proteinExistence type="predicted"/>
<name>A0A2C9KUN4_BIOGL</name>
<reference evidence="1" key="1">
    <citation type="submission" date="2020-05" db="UniProtKB">
        <authorList>
            <consortium name="EnsemblMetazoa"/>
        </authorList>
    </citation>
    <scope>IDENTIFICATION</scope>
    <source>
        <strain evidence="1">BB02</strain>
    </source>
</reference>
<organism evidence="1 2">
    <name type="scientific">Biomphalaria glabrata</name>
    <name type="common">Bloodfluke planorb</name>
    <name type="synonym">Freshwater snail</name>
    <dbReference type="NCBI Taxonomy" id="6526"/>
    <lineage>
        <taxon>Eukaryota</taxon>
        <taxon>Metazoa</taxon>
        <taxon>Spiralia</taxon>
        <taxon>Lophotrochozoa</taxon>
        <taxon>Mollusca</taxon>
        <taxon>Gastropoda</taxon>
        <taxon>Heterobranchia</taxon>
        <taxon>Euthyneura</taxon>
        <taxon>Panpulmonata</taxon>
        <taxon>Hygrophila</taxon>
        <taxon>Lymnaeoidea</taxon>
        <taxon>Planorbidae</taxon>
        <taxon>Biomphalaria</taxon>
    </lineage>
</organism>
<dbReference type="KEGG" id="bgt:106059800"/>
<sequence length="345" mass="38871">MMCLPDVADDGALGTIQHECLSSEGGESDLQNYLAVCEKNPNHKGFISVKDFTVHHLPEGHRHHDLYEFIKATADLTVRVGVKMTSLKRPDVWPDKTGPYPFFELKGKTTFRCGSGELDIYEYKNGYGRDGHGHTEKAGFSYNSRYPTCPCDNCLHSDDAKTIWWEVVLTTAAHVVFDDIEAKHTTCKLFYDQTDSDVKIFDKFSLLYVDVNKDACALKFITCDETLGKELYALARRRAELLEKVNSLYANRVNDKWNFIVSYPHGCTKQVSVGKCLSNVKISDYLLSKDYYYSRMTYNTCTCPGSSGAWIHLVGCPGAHVHRGADLQTGINFSSVGLYFREESP</sequence>
<dbReference type="EnsemblMetazoa" id="BGLB023754-RA">
    <property type="protein sequence ID" value="BGLB023754-PA"/>
    <property type="gene ID" value="BGLB023754"/>
</dbReference>
<evidence type="ECO:0000313" key="1">
    <source>
        <dbReference type="EnsemblMetazoa" id="BGLB023754-PA"/>
    </source>
</evidence>
<dbReference type="OrthoDB" id="6198763at2759"/>
<gene>
    <name evidence="1" type="primary">106059800</name>
</gene>
<dbReference type="AlphaFoldDB" id="A0A2C9KUN4"/>
<accession>A0A2C9KUN4</accession>
<dbReference type="InterPro" id="IPR009003">
    <property type="entry name" value="Peptidase_S1_PA"/>
</dbReference>
<dbReference type="VEuPathDB" id="VectorBase:BGLAX_031448"/>
<protein>
    <submittedName>
        <fullName evidence="1">Uncharacterized protein</fullName>
    </submittedName>
</protein>
<dbReference type="VEuPathDB" id="VectorBase:BGLB023754"/>
<evidence type="ECO:0000313" key="2">
    <source>
        <dbReference type="Proteomes" id="UP000076420"/>
    </source>
</evidence>
<dbReference type="SUPFAM" id="SSF50494">
    <property type="entry name" value="Trypsin-like serine proteases"/>
    <property type="match status" value="1"/>
</dbReference>
<dbReference type="Proteomes" id="UP000076420">
    <property type="component" value="Unassembled WGS sequence"/>
</dbReference>
<dbReference type="RefSeq" id="XP_013072935.2">
    <property type="nucleotide sequence ID" value="XM_013217481.2"/>
</dbReference>